<dbReference type="GO" id="GO:0033281">
    <property type="term" value="C:TAT protein transport complex"/>
    <property type="evidence" value="ECO:0007669"/>
    <property type="project" value="UniProtKB-UniRule"/>
</dbReference>
<keyword evidence="4 9" id="KW-0812">Transmembrane</keyword>
<dbReference type="PANTHER" id="PTHR42982">
    <property type="entry name" value="SEC-INDEPENDENT PROTEIN TRANSLOCASE PROTEIN TATA"/>
    <property type="match status" value="1"/>
</dbReference>
<feature type="transmembrane region" description="Helical" evidence="9">
    <location>
        <begin position="6"/>
        <end position="23"/>
    </location>
</feature>
<evidence type="ECO:0000256" key="6">
    <source>
        <dbReference type="ARBA" id="ARBA00022989"/>
    </source>
</evidence>
<evidence type="ECO:0000256" key="5">
    <source>
        <dbReference type="ARBA" id="ARBA00022927"/>
    </source>
</evidence>
<evidence type="ECO:0000256" key="2">
    <source>
        <dbReference type="ARBA" id="ARBA00022448"/>
    </source>
</evidence>
<organism evidence="10 11">
    <name type="scientific">Bradyrhizobium sediminis</name>
    <dbReference type="NCBI Taxonomy" id="2840469"/>
    <lineage>
        <taxon>Bacteria</taxon>
        <taxon>Pseudomonadati</taxon>
        <taxon>Pseudomonadota</taxon>
        <taxon>Alphaproteobacteria</taxon>
        <taxon>Hyphomicrobiales</taxon>
        <taxon>Nitrobacteraceae</taxon>
        <taxon>Bradyrhizobium</taxon>
    </lineage>
</organism>
<sequence>MNIFGLGTPELILIAFVFLLFFGKKRLPGLAQSIGQSIKELRDGLSRGFEESDKESKGK</sequence>
<name>A0A975P0H3_9BRAD</name>
<dbReference type="PANTHER" id="PTHR42982:SF1">
    <property type="entry name" value="SEC-INDEPENDENT PROTEIN TRANSLOCASE PROTEIN TATA"/>
    <property type="match status" value="1"/>
</dbReference>
<evidence type="ECO:0000256" key="4">
    <source>
        <dbReference type="ARBA" id="ARBA00022692"/>
    </source>
</evidence>
<dbReference type="GO" id="GO:0008320">
    <property type="term" value="F:protein transmembrane transporter activity"/>
    <property type="evidence" value="ECO:0007669"/>
    <property type="project" value="UniProtKB-UniRule"/>
</dbReference>
<protein>
    <recommendedName>
        <fullName evidence="9">Sec-independent protein translocase protein TatA</fullName>
    </recommendedName>
</protein>
<comment type="subcellular location">
    <subcellularLocation>
        <location evidence="1 9">Cell membrane</location>
        <topology evidence="1 9">Single-pass membrane protein</topology>
    </subcellularLocation>
</comment>
<evidence type="ECO:0000256" key="9">
    <source>
        <dbReference type="HAMAP-Rule" id="MF_00236"/>
    </source>
</evidence>
<keyword evidence="6 9" id="KW-1133">Transmembrane helix</keyword>
<evidence type="ECO:0000256" key="3">
    <source>
        <dbReference type="ARBA" id="ARBA00022475"/>
    </source>
</evidence>
<gene>
    <name evidence="9" type="primary">tatA</name>
    <name evidence="10" type="ORF">KMZ93_04245</name>
</gene>
<evidence type="ECO:0000256" key="7">
    <source>
        <dbReference type="ARBA" id="ARBA00023010"/>
    </source>
</evidence>
<evidence type="ECO:0000256" key="1">
    <source>
        <dbReference type="ARBA" id="ARBA00004162"/>
    </source>
</evidence>
<comment type="function">
    <text evidence="9">Part of the twin-arginine translocation (Tat) system that transports large folded proteins containing a characteristic twin-arginine motif in their signal peptide across membranes. TatA could form the protein-conducting channel of the Tat system.</text>
</comment>
<proteinExistence type="inferred from homology"/>
<comment type="similarity">
    <text evidence="9">Belongs to the TatA/E family.</text>
</comment>
<dbReference type="InterPro" id="IPR003369">
    <property type="entry name" value="TatA/B/E"/>
</dbReference>
<keyword evidence="7 9" id="KW-0811">Translocation</keyword>
<evidence type="ECO:0000313" key="10">
    <source>
        <dbReference type="EMBL" id="QWG24146.1"/>
    </source>
</evidence>
<dbReference type="EMBL" id="CP076136">
    <property type="protein sequence ID" value="QWG24146.1"/>
    <property type="molecule type" value="Genomic_DNA"/>
</dbReference>
<reference evidence="10 11" key="1">
    <citation type="submission" date="2021-06" db="EMBL/GenBank/DDBJ databases">
        <title>Bradyrhizobium sp. S2-11-4 Genome sequencing.</title>
        <authorList>
            <person name="Jin L."/>
        </authorList>
    </citation>
    <scope>NUCLEOTIDE SEQUENCE [LARGE SCALE GENOMIC DNA]</scope>
    <source>
        <strain evidence="10 11">S2-11-4</strain>
    </source>
</reference>
<dbReference type="GO" id="GO:0043953">
    <property type="term" value="P:protein transport by the Tat complex"/>
    <property type="evidence" value="ECO:0007669"/>
    <property type="project" value="UniProtKB-UniRule"/>
</dbReference>
<dbReference type="HAMAP" id="MF_00236">
    <property type="entry name" value="TatA_E"/>
    <property type="match status" value="1"/>
</dbReference>
<dbReference type="InterPro" id="IPR006312">
    <property type="entry name" value="TatA/E"/>
</dbReference>
<comment type="subunit">
    <text evidence="9">The Tat system comprises two distinct complexes: a TatABC complex, containing multiple copies of TatA, TatB and TatC subunits, and a separate TatA complex, containing only TatA subunits. Substrates initially bind to the TatABC complex, which probably triggers association of the separate TatA complex to form the active translocon.</text>
</comment>
<evidence type="ECO:0000256" key="8">
    <source>
        <dbReference type="ARBA" id="ARBA00023136"/>
    </source>
</evidence>
<keyword evidence="5 9" id="KW-0653">Protein transport</keyword>
<keyword evidence="3 9" id="KW-1003">Cell membrane</keyword>
<dbReference type="RefSeq" id="WP_215604893.1">
    <property type="nucleotide sequence ID" value="NZ_CP076136.1"/>
</dbReference>
<evidence type="ECO:0000313" key="11">
    <source>
        <dbReference type="Proteomes" id="UP000676951"/>
    </source>
</evidence>
<dbReference type="Pfam" id="PF02416">
    <property type="entry name" value="TatA_B_E"/>
    <property type="match status" value="1"/>
</dbReference>
<accession>A0A975P0H3</accession>
<dbReference type="Gene3D" id="1.20.5.3310">
    <property type="match status" value="1"/>
</dbReference>
<dbReference type="AlphaFoldDB" id="A0A975P0H3"/>
<dbReference type="PRINTS" id="PR01506">
    <property type="entry name" value="TATBPROTEIN"/>
</dbReference>
<keyword evidence="2 9" id="KW-0813">Transport</keyword>
<keyword evidence="11" id="KW-1185">Reference proteome</keyword>
<dbReference type="Proteomes" id="UP000676951">
    <property type="component" value="Chromosome"/>
</dbReference>
<keyword evidence="8 9" id="KW-0472">Membrane</keyword>